<dbReference type="InterPro" id="IPR016286">
    <property type="entry name" value="FUC_metazoa-typ"/>
</dbReference>
<dbReference type="Gene3D" id="2.60.40.1180">
    <property type="entry name" value="Golgi alpha-mannosidase II"/>
    <property type="match status" value="1"/>
</dbReference>
<evidence type="ECO:0000256" key="2">
    <source>
        <dbReference type="ARBA" id="ARBA00007951"/>
    </source>
</evidence>
<dbReference type="SUPFAM" id="SSF51445">
    <property type="entry name" value="(Trans)glycosidases"/>
    <property type="match status" value="1"/>
</dbReference>
<dbReference type="GO" id="GO:0004560">
    <property type="term" value="F:alpha-L-fucosidase activity"/>
    <property type="evidence" value="ECO:0007669"/>
    <property type="project" value="InterPro"/>
</dbReference>
<dbReference type="InterPro" id="IPR057739">
    <property type="entry name" value="Glyco_hydro_29_N"/>
</dbReference>
<comment type="similarity">
    <text evidence="2">Belongs to the glycosyl hydrolase 29 family.</text>
</comment>
<evidence type="ECO:0000259" key="7">
    <source>
        <dbReference type="Pfam" id="PF01120"/>
    </source>
</evidence>
<dbReference type="GO" id="GO:0006004">
    <property type="term" value="P:fucose metabolic process"/>
    <property type="evidence" value="ECO:0007669"/>
    <property type="project" value="InterPro"/>
</dbReference>
<name>A0A381VVY3_9ZZZZ</name>
<dbReference type="GO" id="GO:0016139">
    <property type="term" value="P:glycoside catabolic process"/>
    <property type="evidence" value="ECO:0007669"/>
    <property type="project" value="TreeGrafter"/>
</dbReference>
<dbReference type="PRINTS" id="PR00741">
    <property type="entry name" value="GLHYDRLASE29"/>
</dbReference>
<dbReference type="EMBL" id="UINC01009787">
    <property type="protein sequence ID" value="SVA43807.1"/>
    <property type="molecule type" value="Genomic_DNA"/>
</dbReference>
<dbReference type="PANTHER" id="PTHR10030:SF37">
    <property type="entry name" value="ALPHA-L-FUCOSIDASE-RELATED"/>
    <property type="match status" value="1"/>
</dbReference>
<dbReference type="PANTHER" id="PTHR10030">
    <property type="entry name" value="ALPHA-L-FUCOSIDASE"/>
    <property type="match status" value="1"/>
</dbReference>
<evidence type="ECO:0000256" key="3">
    <source>
        <dbReference type="ARBA" id="ARBA00012662"/>
    </source>
</evidence>
<dbReference type="EC" id="3.2.1.51" evidence="3"/>
<dbReference type="InterPro" id="IPR017853">
    <property type="entry name" value="GH"/>
</dbReference>
<protein>
    <recommendedName>
        <fullName evidence="3">alpha-L-fucosidase</fullName>
        <ecNumber evidence="3">3.2.1.51</ecNumber>
    </recommendedName>
</protein>
<dbReference type="GO" id="GO:0005764">
    <property type="term" value="C:lysosome"/>
    <property type="evidence" value="ECO:0007669"/>
    <property type="project" value="TreeGrafter"/>
</dbReference>
<evidence type="ECO:0000256" key="4">
    <source>
        <dbReference type="ARBA" id="ARBA00022729"/>
    </source>
</evidence>
<dbReference type="PIRSF" id="PIRSF001092">
    <property type="entry name" value="Alpha-L-fucosidase"/>
    <property type="match status" value="1"/>
</dbReference>
<keyword evidence="4" id="KW-0732">Signal</keyword>
<keyword evidence="6" id="KW-0326">Glycosidase</keyword>
<keyword evidence="5" id="KW-0378">Hydrolase</keyword>
<dbReference type="SMART" id="SM00812">
    <property type="entry name" value="Alpha_L_fucos"/>
    <property type="match status" value="1"/>
</dbReference>
<evidence type="ECO:0000313" key="8">
    <source>
        <dbReference type="EMBL" id="SVA43807.1"/>
    </source>
</evidence>
<gene>
    <name evidence="8" type="ORF">METZ01_LOCUS96661</name>
</gene>
<reference evidence="8" key="1">
    <citation type="submission" date="2018-05" db="EMBL/GenBank/DDBJ databases">
        <authorList>
            <person name="Lanie J.A."/>
            <person name="Ng W.-L."/>
            <person name="Kazmierczak K.M."/>
            <person name="Andrzejewski T.M."/>
            <person name="Davidsen T.M."/>
            <person name="Wayne K.J."/>
            <person name="Tettelin H."/>
            <person name="Glass J.I."/>
            <person name="Rusch D."/>
            <person name="Podicherti R."/>
            <person name="Tsui H.-C.T."/>
            <person name="Winkler M.E."/>
        </authorList>
    </citation>
    <scope>NUCLEOTIDE SEQUENCE</scope>
</reference>
<dbReference type="Pfam" id="PF01120">
    <property type="entry name" value="Alpha_L_fucos"/>
    <property type="match status" value="1"/>
</dbReference>
<evidence type="ECO:0000256" key="6">
    <source>
        <dbReference type="ARBA" id="ARBA00023295"/>
    </source>
</evidence>
<feature type="non-terminal residue" evidence="8">
    <location>
        <position position="422"/>
    </location>
</feature>
<dbReference type="AlphaFoldDB" id="A0A381VVY3"/>
<evidence type="ECO:0000256" key="5">
    <source>
        <dbReference type="ARBA" id="ARBA00022801"/>
    </source>
</evidence>
<proteinExistence type="inferred from homology"/>
<sequence>MPLSAKDYGANWSSLDSRPTPQWYKDAKFGIFIHWGLYSVPAWGPKGSYAEWYLNGLKSGDSTRLKYHAENYGKDFPYRGFIDLFNPVDYEPEQWADLFKQSGAKYVVLTSKHHDGFCLWPSAESKGYNSVNGAAKRDLLGDLNEAVINAGLRSGFYYSLFEWEHPDYPDNVARYVNDYILPQFKDVVQRYKPAIIFSDGEWEQNSKTWRSEEFLAWLYNESDAPKDVVVNDRWGGETRFKHGGYYSTEYDPNSDSVNEEFIRRGWEECRGIGRSFGYNRNEGLKDYNTSEELIRLLVDIVSRGGNLLLNIGPKADGTIPEIMVDRLEDIGEWLGKNGSAIYGTTVNRTLRSGKAKFTLSKDRKTLYAFLNRIPEKELTLKGVQGTGKERIKLLGTDKEFNWRNRRDKLVIDIPKNFHETLG</sequence>
<organism evidence="8">
    <name type="scientific">marine metagenome</name>
    <dbReference type="NCBI Taxonomy" id="408172"/>
    <lineage>
        <taxon>unclassified sequences</taxon>
        <taxon>metagenomes</taxon>
        <taxon>ecological metagenomes</taxon>
    </lineage>
</organism>
<comment type="function">
    <text evidence="1">Alpha-L-fucosidase is responsible for hydrolyzing the alpha-1,6-linked fucose joined to the reducing-end N-acetylglucosamine of the carbohydrate moieties of glycoproteins.</text>
</comment>
<dbReference type="Gene3D" id="3.20.20.80">
    <property type="entry name" value="Glycosidases"/>
    <property type="match status" value="1"/>
</dbReference>
<evidence type="ECO:0000256" key="1">
    <source>
        <dbReference type="ARBA" id="ARBA00004071"/>
    </source>
</evidence>
<accession>A0A381VVY3</accession>
<feature type="domain" description="Glycoside hydrolase family 29 N-terminal" evidence="7">
    <location>
        <begin position="5"/>
        <end position="338"/>
    </location>
</feature>
<dbReference type="InterPro" id="IPR000933">
    <property type="entry name" value="Glyco_hydro_29"/>
</dbReference>
<dbReference type="InterPro" id="IPR013780">
    <property type="entry name" value="Glyco_hydro_b"/>
</dbReference>